<dbReference type="PANTHER" id="PTHR48059:SF30">
    <property type="entry name" value="OS06G0587000 PROTEIN"/>
    <property type="match status" value="1"/>
</dbReference>
<dbReference type="PANTHER" id="PTHR48059">
    <property type="entry name" value="POLYGALACTURONASE INHIBITOR 1"/>
    <property type="match status" value="1"/>
</dbReference>
<accession>A0A414R7J3</accession>
<dbReference type="Proteomes" id="UP000283485">
    <property type="component" value="Unassembled WGS sequence"/>
</dbReference>
<dbReference type="Gene3D" id="3.80.10.10">
    <property type="entry name" value="Ribonuclease Inhibitor"/>
    <property type="match status" value="1"/>
</dbReference>
<dbReference type="InterPro" id="IPR024361">
    <property type="entry name" value="BACON"/>
</dbReference>
<sequence>MKRFLNIIMVISACMVLAVSCKEEDNVVSEFSIDKTEIAVGADGGSELLEIKGNVKWQGTSESSWLKFSPSNGEGAATCEVLVDSSVVAEPREGVITFMAAGQTTATTVKVMQMGYAKGIFVSEEDRTISLENSAKLEERFFEVTMMANVNFDVRVNNLPDEDGTVSDKEWLKYKKETPNYDYGDRPRLLKLHFDWDVNMAEKARTAEVIITPHETSDTEGDGSIKLVVTQKPAPVITDDRAGDSLALLSIYSSMNGIFTWDASENMRYWKGVELWETTDKYIKIEADGTINYSAPVPEDLIGRLKSVEFIAFETKKSLPYQVKYLKTAESITFSGNSNTFLKNIVLGNEICDLVKYGNLRKLTVRAYGLVGLPANFTEFGKTLISLDLSSNNFEVMGKSGSTINGVKVLGIESITRKNFPHLRNLYLNKINRYDTTKDLSAYTDKKDEKLGFRWTTGFGEGFLTPAEGYNNSYFKELLKWEELECLSLSLNMLDGQLPSDAEVKQLLGADKVYTESYIQNAAYKDTISIQDAEKYLLANGGAPRVWPKMKSLSLNLNFLTGKLPDWILYHPYLTFWDPFTMIFQQELSTTASKAKNTKGEVITKFSNEPTNLSNYGFEDDGITRKRSYYEMYPKRKPQITDESEEGN</sequence>
<evidence type="ECO:0000256" key="1">
    <source>
        <dbReference type="ARBA" id="ARBA00004196"/>
    </source>
</evidence>
<dbReference type="Gene3D" id="2.60.40.10">
    <property type="entry name" value="Immunoglobulins"/>
    <property type="match status" value="1"/>
</dbReference>
<feature type="domain" description="BACON" evidence="2">
    <location>
        <begin position="56"/>
        <end position="113"/>
    </location>
</feature>
<dbReference type="CDD" id="cd14948">
    <property type="entry name" value="BACON"/>
    <property type="match status" value="1"/>
</dbReference>
<organism evidence="3 4">
    <name type="scientific">Phocaeicola plebeius</name>
    <dbReference type="NCBI Taxonomy" id="310297"/>
    <lineage>
        <taxon>Bacteria</taxon>
        <taxon>Pseudomonadati</taxon>
        <taxon>Bacteroidota</taxon>
        <taxon>Bacteroidia</taxon>
        <taxon>Bacteroidales</taxon>
        <taxon>Bacteroidaceae</taxon>
        <taxon>Phocaeicola</taxon>
    </lineage>
</organism>
<dbReference type="AlphaFoldDB" id="A0A414R7J3"/>
<dbReference type="EMBL" id="QRHQ01000023">
    <property type="protein sequence ID" value="RHF89010.1"/>
    <property type="molecule type" value="Genomic_DNA"/>
</dbReference>
<dbReference type="InterPro" id="IPR013783">
    <property type="entry name" value="Ig-like_fold"/>
</dbReference>
<dbReference type="Pfam" id="PF13004">
    <property type="entry name" value="BACON"/>
    <property type="match status" value="1"/>
</dbReference>
<dbReference type="InterPro" id="IPR051848">
    <property type="entry name" value="PGIP"/>
</dbReference>
<reference evidence="3 4" key="1">
    <citation type="submission" date="2018-08" db="EMBL/GenBank/DDBJ databases">
        <title>A genome reference for cultivated species of the human gut microbiota.</title>
        <authorList>
            <person name="Zou Y."/>
            <person name="Xue W."/>
            <person name="Luo G."/>
        </authorList>
    </citation>
    <scope>NUCLEOTIDE SEQUENCE [LARGE SCALE GENOMIC DNA]</scope>
    <source>
        <strain evidence="3 4">AM23-23</strain>
    </source>
</reference>
<name>A0A414R7J3_9BACT</name>
<dbReference type="SUPFAM" id="SSF52047">
    <property type="entry name" value="RNI-like"/>
    <property type="match status" value="1"/>
</dbReference>
<comment type="caution">
    <text evidence="3">The sequence shown here is derived from an EMBL/GenBank/DDBJ whole genome shotgun (WGS) entry which is preliminary data.</text>
</comment>
<evidence type="ECO:0000313" key="3">
    <source>
        <dbReference type="EMBL" id="RHF89010.1"/>
    </source>
</evidence>
<evidence type="ECO:0000313" key="4">
    <source>
        <dbReference type="Proteomes" id="UP000283485"/>
    </source>
</evidence>
<proteinExistence type="predicted"/>
<gene>
    <name evidence="3" type="ORF">DW653_11450</name>
</gene>
<evidence type="ECO:0000259" key="2">
    <source>
        <dbReference type="Pfam" id="PF13004"/>
    </source>
</evidence>
<comment type="subcellular location">
    <subcellularLocation>
        <location evidence="1">Cell envelope</location>
    </subcellularLocation>
</comment>
<dbReference type="InterPro" id="IPR032675">
    <property type="entry name" value="LRR_dom_sf"/>
</dbReference>
<dbReference type="GO" id="GO:0030313">
    <property type="term" value="C:cell envelope"/>
    <property type="evidence" value="ECO:0007669"/>
    <property type="project" value="UniProtKB-SubCell"/>
</dbReference>
<protein>
    <recommendedName>
        <fullName evidence="2">BACON domain-containing protein</fullName>
    </recommendedName>
</protein>
<dbReference type="RefSeq" id="WP_118211875.1">
    <property type="nucleotide sequence ID" value="NZ_DXPE01000011.1"/>
</dbReference>
<dbReference type="PROSITE" id="PS51257">
    <property type="entry name" value="PROKAR_LIPOPROTEIN"/>
    <property type="match status" value="1"/>
</dbReference>